<name>A0AAD6MDM1_9ROSI</name>
<reference evidence="1" key="1">
    <citation type="journal article" date="2023" name="Mol. Ecol. Resour.">
        <title>Chromosome-level genome assembly of a triploid poplar Populus alba 'Berolinensis'.</title>
        <authorList>
            <person name="Chen S."/>
            <person name="Yu Y."/>
            <person name="Wang X."/>
            <person name="Wang S."/>
            <person name="Zhang T."/>
            <person name="Zhou Y."/>
            <person name="He R."/>
            <person name="Meng N."/>
            <person name="Wang Y."/>
            <person name="Liu W."/>
            <person name="Liu Z."/>
            <person name="Liu J."/>
            <person name="Guo Q."/>
            <person name="Huang H."/>
            <person name="Sederoff R.R."/>
            <person name="Wang G."/>
            <person name="Qu G."/>
            <person name="Chen S."/>
        </authorList>
    </citation>
    <scope>NUCLEOTIDE SEQUENCE</scope>
    <source>
        <strain evidence="1">SC-2020</strain>
    </source>
</reference>
<organism evidence="1 2">
    <name type="scientific">Populus alba x Populus x berolinensis</name>
    <dbReference type="NCBI Taxonomy" id="444605"/>
    <lineage>
        <taxon>Eukaryota</taxon>
        <taxon>Viridiplantae</taxon>
        <taxon>Streptophyta</taxon>
        <taxon>Embryophyta</taxon>
        <taxon>Tracheophyta</taxon>
        <taxon>Spermatophyta</taxon>
        <taxon>Magnoliopsida</taxon>
        <taxon>eudicotyledons</taxon>
        <taxon>Gunneridae</taxon>
        <taxon>Pentapetalae</taxon>
        <taxon>rosids</taxon>
        <taxon>fabids</taxon>
        <taxon>Malpighiales</taxon>
        <taxon>Salicaceae</taxon>
        <taxon>Saliceae</taxon>
        <taxon>Populus</taxon>
    </lineage>
</organism>
<dbReference type="EMBL" id="JAQIZT010000010">
    <property type="protein sequence ID" value="KAJ6982352.1"/>
    <property type="molecule type" value="Genomic_DNA"/>
</dbReference>
<evidence type="ECO:0000313" key="2">
    <source>
        <dbReference type="Proteomes" id="UP001164929"/>
    </source>
</evidence>
<keyword evidence="2" id="KW-1185">Reference proteome</keyword>
<proteinExistence type="predicted"/>
<accession>A0AAD6MDM1</accession>
<gene>
    <name evidence="1" type="ORF">NC653_025456</name>
</gene>
<comment type="caution">
    <text evidence="1">The sequence shown here is derived from an EMBL/GenBank/DDBJ whole genome shotgun (WGS) entry which is preliminary data.</text>
</comment>
<protein>
    <submittedName>
        <fullName evidence="1">Uncharacterized protein</fullName>
    </submittedName>
</protein>
<evidence type="ECO:0000313" key="1">
    <source>
        <dbReference type="EMBL" id="KAJ6982352.1"/>
    </source>
</evidence>
<dbReference type="AlphaFoldDB" id="A0AAD6MDM1"/>
<sequence length="76" mass="8985">MSKQQPHSSRFIFSYVLRLQKGKNHSMHRFLVKEVTRRRSFCIWSSFEPRKLYQATQMPQIFVVFVCGALLPVPIA</sequence>
<dbReference type="Proteomes" id="UP001164929">
    <property type="component" value="Chromosome 10"/>
</dbReference>